<dbReference type="CDD" id="cd07043">
    <property type="entry name" value="STAS_anti-anti-sigma_factors"/>
    <property type="match status" value="1"/>
</dbReference>
<dbReference type="PANTHER" id="PTHR33495:SF2">
    <property type="entry name" value="ANTI-SIGMA FACTOR ANTAGONIST TM_1081-RELATED"/>
    <property type="match status" value="1"/>
</dbReference>
<reference evidence="4 5" key="1">
    <citation type="submission" date="2017-01" db="EMBL/GenBank/DDBJ databases">
        <title>Novel large sulfur bacteria in the metagenomes of groundwater-fed chemosynthetic microbial mats in the Lake Huron basin.</title>
        <authorList>
            <person name="Sharrar A.M."/>
            <person name="Flood B.E."/>
            <person name="Bailey J.V."/>
            <person name="Jones D.S."/>
            <person name="Biddanda B."/>
            <person name="Ruberg S.A."/>
            <person name="Marcus D.N."/>
            <person name="Dick G.J."/>
        </authorList>
    </citation>
    <scope>NUCLEOTIDE SEQUENCE [LARGE SCALE GENOMIC DNA]</scope>
    <source>
        <strain evidence="4">A8</strain>
    </source>
</reference>
<dbReference type="Pfam" id="PF01740">
    <property type="entry name" value="STAS"/>
    <property type="match status" value="1"/>
</dbReference>
<dbReference type="Proteomes" id="UP000192491">
    <property type="component" value="Unassembled WGS sequence"/>
</dbReference>
<dbReference type="AlphaFoldDB" id="A0A1Y1QVT0"/>
<dbReference type="InterPro" id="IPR036513">
    <property type="entry name" value="STAS_dom_sf"/>
</dbReference>
<evidence type="ECO:0000259" key="3">
    <source>
        <dbReference type="PROSITE" id="PS50801"/>
    </source>
</evidence>
<evidence type="ECO:0000256" key="1">
    <source>
        <dbReference type="ARBA" id="ARBA00009013"/>
    </source>
</evidence>
<dbReference type="PROSITE" id="PS50801">
    <property type="entry name" value="STAS"/>
    <property type="match status" value="1"/>
</dbReference>
<name>A0A1Y1QVT0_9GAMM</name>
<dbReference type="SUPFAM" id="SSF52091">
    <property type="entry name" value="SpoIIaa-like"/>
    <property type="match status" value="1"/>
</dbReference>
<evidence type="ECO:0000256" key="2">
    <source>
        <dbReference type="RuleBase" id="RU003749"/>
    </source>
</evidence>
<comment type="similarity">
    <text evidence="1 2">Belongs to the anti-sigma-factor antagonist family.</text>
</comment>
<accession>A0A1Y1QVT0</accession>
<dbReference type="GO" id="GO:0043856">
    <property type="term" value="F:anti-sigma factor antagonist activity"/>
    <property type="evidence" value="ECO:0007669"/>
    <property type="project" value="InterPro"/>
</dbReference>
<proteinExistence type="inferred from homology"/>
<dbReference type="PANTHER" id="PTHR33495">
    <property type="entry name" value="ANTI-SIGMA FACTOR ANTAGONIST TM_1081-RELATED-RELATED"/>
    <property type="match status" value="1"/>
</dbReference>
<gene>
    <name evidence="4" type="ORF">BWK73_08150</name>
</gene>
<dbReference type="Gene3D" id="3.30.750.24">
    <property type="entry name" value="STAS domain"/>
    <property type="match status" value="1"/>
</dbReference>
<dbReference type="InterPro" id="IPR003658">
    <property type="entry name" value="Anti-sigma_ant"/>
</dbReference>
<evidence type="ECO:0000313" key="4">
    <source>
        <dbReference type="EMBL" id="OQX14938.1"/>
    </source>
</evidence>
<evidence type="ECO:0000313" key="5">
    <source>
        <dbReference type="Proteomes" id="UP000192491"/>
    </source>
</evidence>
<sequence length="112" mass="12038">MQFATRTEGDFIIATILETRMDAAIAPALKIHIAQLLTEGKTRIVLDITDVTFMDSSSLGALVSLLKMVGNKGDLIIVGATGIVAELFKLTRMERVFRMAATVDAAMEAIPA</sequence>
<dbReference type="EMBL" id="MTEJ01000021">
    <property type="protein sequence ID" value="OQX14938.1"/>
    <property type="molecule type" value="Genomic_DNA"/>
</dbReference>
<feature type="domain" description="STAS" evidence="3">
    <location>
        <begin position="17"/>
        <end position="110"/>
    </location>
</feature>
<comment type="caution">
    <text evidence="4">The sequence shown here is derived from an EMBL/GenBank/DDBJ whole genome shotgun (WGS) entry which is preliminary data.</text>
</comment>
<protein>
    <recommendedName>
        <fullName evidence="2">Anti-sigma factor antagonist</fullName>
    </recommendedName>
</protein>
<organism evidence="4 5">
    <name type="scientific">Thiothrix lacustris</name>
    <dbReference type="NCBI Taxonomy" id="525917"/>
    <lineage>
        <taxon>Bacteria</taxon>
        <taxon>Pseudomonadati</taxon>
        <taxon>Pseudomonadota</taxon>
        <taxon>Gammaproteobacteria</taxon>
        <taxon>Thiotrichales</taxon>
        <taxon>Thiotrichaceae</taxon>
        <taxon>Thiothrix</taxon>
    </lineage>
</organism>
<dbReference type="InterPro" id="IPR002645">
    <property type="entry name" value="STAS_dom"/>
</dbReference>
<dbReference type="NCBIfam" id="TIGR00377">
    <property type="entry name" value="ant_ant_sig"/>
    <property type="match status" value="1"/>
</dbReference>